<gene>
    <name evidence="2" type="ORF">SAMN05216601_102323</name>
</gene>
<evidence type="ECO:0000313" key="3">
    <source>
        <dbReference type="Proteomes" id="UP000182400"/>
    </source>
</evidence>
<dbReference type="OrthoDB" id="6897610at2"/>
<name>A0A1I5KB23_9GAMM</name>
<feature type="transmembrane region" description="Helical" evidence="1">
    <location>
        <begin position="54"/>
        <end position="78"/>
    </location>
</feature>
<evidence type="ECO:0000256" key="1">
    <source>
        <dbReference type="SAM" id="Phobius"/>
    </source>
</evidence>
<evidence type="ECO:0000313" key="2">
    <source>
        <dbReference type="EMBL" id="SFO81943.1"/>
    </source>
</evidence>
<proteinExistence type="predicted"/>
<dbReference type="Proteomes" id="UP000182400">
    <property type="component" value="Unassembled WGS sequence"/>
</dbReference>
<dbReference type="RefSeq" id="WP_074937207.1">
    <property type="nucleotide sequence ID" value="NZ_FOWP01000002.1"/>
</dbReference>
<sequence>MSTVAVQVCMSWVNHPDGSLSCSQLGWQQAYLIPPEAAGYVDILVSGGFSLEAFGVGFGGTLLAFAIGLSGGMVASVLRRMR</sequence>
<accession>A0A1I5KB23</accession>
<organism evidence="2 3">
    <name type="scientific">Ectopseudomonas composti</name>
    <dbReference type="NCBI Taxonomy" id="658457"/>
    <lineage>
        <taxon>Bacteria</taxon>
        <taxon>Pseudomonadati</taxon>
        <taxon>Pseudomonadota</taxon>
        <taxon>Gammaproteobacteria</taxon>
        <taxon>Pseudomonadales</taxon>
        <taxon>Pseudomonadaceae</taxon>
        <taxon>Ectopseudomonas</taxon>
    </lineage>
</organism>
<keyword evidence="1" id="KW-0472">Membrane</keyword>
<dbReference type="EMBL" id="FOWP01000002">
    <property type="protein sequence ID" value="SFO81943.1"/>
    <property type="molecule type" value="Genomic_DNA"/>
</dbReference>
<dbReference type="AlphaFoldDB" id="A0A1I5KB23"/>
<keyword evidence="1" id="KW-1133">Transmembrane helix</keyword>
<dbReference type="STRING" id="658457.SAMN05216601_102323"/>
<protein>
    <submittedName>
        <fullName evidence="2">Uncharacterized protein</fullName>
    </submittedName>
</protein>
<keyword evidence="1" id="KW-0812">Transmembrane</keyword>
<reference evidence="2 3" key="1">
    <citation type="submission" date="2016-10" db="EMBL/GenBank/DDBJ databases">
        <authorList>
            <person name="de Groot N.N."/>
        </authorList>
    </citation>
    <scope>NUCLEOTIDE SEQUENCE [LARGE SCALE GENOMIC DNA]</scope>
    <source>
        <strain evidence="2 3">CCUG 59231</strain>
    </source>
</reference>